<comment type="caution">
    <text evidence="1">The sequence shown here is derived from an EMBL/GenBank/DDBJ whole genome shotgun (WGS) entry which is preliminary data.</text>
</comment>
<dbReference type="RefSeq" id="WP_253674314.1">
    <property type="nucleotide sequence ID" value="NZ_JAMTCP010000061.1"/>
</dbReference>
<name>A0ABT1I3B3_STRSD</name>
<evidence type="ECO:0000313" key="1">
    <source>
        <dbReference type="EMBL" id="MCP2262249.1"/>
    </source>
</evidence>
<dbReference type="Gene3D" id="1.25.40.10">
    <property type="entry name" value="Tetratricopeptide repeat domain"/>
    <property type="match status" value="1"/>
</dbReference>
<proteinExistence type="predicted"/>
<dbReference type="InterPro" id="IPR011990">
    <property type="entry name" value="TPR-like_helical_dom_sf"/>
</dbReference>
<dbReference type="Proteomes" id="UP001205311">
    <property type="component" value="Unassembled WGS sequence"/>
</dbReference>
<dbReference type="SUPFAM" id="SSF48452">
    <property type="entry name" value="TPR-like"/>
    <property type="match status" value="1"/>
</dbReference>
<sequence>MKVLNEVRHQIDHMREAMRHVLRPAIRVRLATVLVDANTLAGWQSLDLGLTTAAWEHYDAARLAAREAESPGLYAYACAAQSVVLVDIGDASGAVELTEHANKIGKCEAPPLLRAWLAAAHGEAAAAKGRARESMEAFDEADRTMPDEPDPAETPYLVFGRTHLARWRGNALARLDSQSAVDVLSRALAQLDPSFTRAEVAVRADLARAFATTGERAAAREQAAKARELAEQIGSIRHRRRLAALTI</sequence>
<protein>
    <submittedName>
        <fullName evidence="1">Uncharacterized protein</fullName>
    </submittedName>
</protein>
<accession>A0ABT1I3B3</accession>
<organism evidence="1 2">
    <name type="scientific">Streptoalloteichus tenebrarius (strain ATCC 17920 / DSM 40477 / JCM 4838 / CBS 697.72 / NBRC 16177 / NCIMB 11028 / NRRL B-12390 / A12253. 1 / ISP 5477)</name>
    <name type="common">Streptomyces tenebrarius</name>
    <dbReference type="NCBI Taxonomy" id="1933"/>
    <lineage>
        <taxon>Bacteria</taxon>
        <taxon>Bacillati</taxon>
        <taxon>Actinomycetota</taxon>
        <taxon>Actinomycetes</taxon>
        <taxon>Pseudonocardiales</taxon>
        <taxon>Pseudonocardiaceae</taxon>
        <taxon>Streptoalloteichus</taxon>
    </lineage>
</organism>
<reference evidence="1 2" key="1">
    <citation type="submission" date="2022-06" db="EMBL/GenBank/DDBJ databases">
        <title>Genomic Encyclopedia of Archaeal and Bacterial Type Strains, Phase II (KMG-II): from individual species to whole genera.</title>
        <authorList>
            <person name="Goeker M."/>
        </authorList>
    </citation>
    <scope>NUCLEOTIDE SEQUENCE [LARGE SCALE GENOMIC DNA]</scope>
    <source>
        <strain evidence="1 2">DSM 40477</strain>
    </source>
</reference>
<gene>
    <name evidence="1" type="ORF">LX15_005983</name>
</gene>
<dbReference type="EMBL" id="JAMTCP010000061">
    <property type="protein sequence ID" value="MCP2262249.1"/>
    <property type="molecule type" value="Genomic_DNA"/>
</dbReference>
<keyword evidence="2" id="KW-1185">Reference proteome</keyword>
<evidence type="ECO:0000313" key="2">
    <source>
        <dbReference type="Proteomes" id="UP001205311"/>
    </source>
</evidence>